<dbReference type="NCBIfam" id="TIGR03421">
    <property type="entry name" value="FeS_CyaY"/>
    <property type="match status" value="1"/>
</dbReference>
<keyword evidence="8" id="KW-0560">Oxidoreductase</keyword>
<dbReference type="AlphaFoldDB" id="A0A101ML36"/>
<evidence type="ECO:0000256" key="2">
    <source>
        <dbReference type="ARBA" id="ARBA00008183"/>
    </source>
</evidence>
<dbReference type="InterPro" id="IPR002908">
    <property type="entry name" value="Frataxin/CyaY"/>
</dbReference>
<evidence type="ECO:0000256" key="10">
    <source>
        <dbReference type="ARBA" id="ARBA00023065"/>
    </source>
</evidence>
<dbReference type="GO" id="GO:0016226">
    <property type="term" value="P:iron-sulfur cluster assembly"/>
    <property type="evidence" value="ECO:0007669"/>
    <property type="project" value="InterPro"/>
</dbReference>
<dbReference type="Gene3D" id="3.30.920.10">
    <property type="entry name" value="Frataxin/CyaY"/>
    <property type="match status" value="1"/>
</dbReference>
<keyword evidence="10" id="KW-0406">Ion transport</keyword>
<dbReference type="GO" id="GO:0008198">
    <property type="term" value="F:ferrous iron binding"/>
    <property type="evidence" value="ECO:0007669"/>
    <property type="project" value="TreeGrafter"/>
</dbReference>
<keyword evidence="4" id="KW-0409">Iron storage</keyword>
<evidence type="ECO:0000256" key="11">
    <source>
        <dbReference type="ARBA" id="ARBA00023128"/>
    </source>
</evidence>
<comment type="caution">
    <text evidence="14">The sequence shown here is derived from an EMBL/GenBank/DDBJ whole genome shotgun (WGS) entry which is preliminary data.</text>
</comment>
<dbReference type="GO" id="GO:0006826">
    <property type="term" value="P:iron ion transport"/>
    <property type="evidence" value="ECO:0007669"/>
    <property type="project" value="UniProtKB-KW"/>
</dbReference>
<keyword evidence="6" id="KW-0410">Iron transport</keyword>
<comment type="similarity">
    <text evidence="2">Belongs to the frataxin family.</text>
</comment>
<dbReference type="GO" id="GO:0008199">
    <property type="term" value="F:ferric iron binding"/>
    <property type="evidence" value="ECO:0007669"/>
    <property type="project" value="InterPro"/>
</dbReference>
<dbReference type="NCBIfam" id="TIGR03422">
    <property type="entry name" value="mito_frataxin"/>
    <property type="match status" value="1"/>
</dbReference>
<proteinExistence type="inferred from homology"/>
<evidence type="ECO:0000256" key="7">
    <source>
        <dbReference type="ARBA" id="ARBA00022946"/>
    </source>
</evidence>
<keyword evidence="5" id="KW-0813">Transport</keyword>
<evidence type="ECO:0000256" key="1">
    <source>
        <dbReference type="ARBA" id="ARBA00004173"/>
    </source>
</evidence>
<evidence type="ECO:0000256" key="6">
    <source>
        <dbReference type="ARBA" id="ARBA00022496"/>
    </source>
</evidence>
<dbReference type="PANTHER" id="PTHR16821">
    <property type="entry name" value="FRATAXIN"/>
    <property type="match status" value="1"/>
</dbReference>
<evidence type="ECO:0000256" key="8">
    <source>
        <dbReference type="ARBA" id="ARBA00023002"/>
    </source>
</evidence>
<evidence type="ECO:0000313" key="14">
    <source>
        <dbReference type="EMBL" id="KUM62565.1"/>
    </source>
</evidence>
<reference evidence="14 15" key="1">
    <citation type="submission" date="2015-10" db="EMBL/GenBank/DDBJ databases">
        <title>Genome sequencing of Penicillium freii.</title>
        <authorList>
            <person name="Nguyen H.D."/>
            <person name="Visagie C.M."/>
            <person name="Seifert K.A."/>
        </authorList>
    </citation>
    <scope>NUCLEOTIDE SEQUENCE [LARGE SCALE GENOMIC DNA]</scope>
    <source>
        <strain evidence="14 15">DAOM 242723</strain>
    </source>
</reference>
<dbReference type="OrthoDB" id="1897642at2759"/>
<evidence type="ECO:0000256" key="13">
    <source>
        <dbReference type="SAM" id="MobiDB-lite"/>
    </source>
</evidence>
<dbReference type="GO" id="GO:0004322">
    <property type="term" value="F:ferroxidase activity"/>
    <property type="evidence" value="ECO:0007669"/>
    <property type="project" value="UniProtKB-EC"/>
</dbReference>
<dbReference type="InterPro" id="IPR036524">
    <property type="entry name" value="Frataxin/CyaY_sf"/>
</dbReference>
<dbReference type="FunFam" id="3.30.920.10:FF:000004">
    <property type="entry name" value="Mitochondrial chaperone Frataxin"/>
    <property type="match status" value="1"/>
</dbReference>
<comment type="catalytic activity">
    <reaction evidence="12">
        <text>4 Fe(2+) + O2 + 4 H(+) = 4 Fe(3+) + 2 H2O</text>
        <dbReference type="Rhea" id="RHEA:11148"/>
        <dbReference type="ChEBI" id="CHEBI:15377"/>
        <dbReference type="ChEBI" id="CHEBI:15378"/>
        <dbReference type="ChEBI" id="CHEBI:15379"/>
        <dbReference type="ChEBI" id="CHEBI:29033"/>
        <dbReference type="ChEBI" id="CHEBI:29034"/>
        <dbReference type="EC" id="1.16.3.1"/>
    </reaction>
</comment>
<dbReference type="InterPro" id="IPR017789">
    <property type="entry name" value="Frataxin"/>
</dbReference>
<keyword evidence="11" id="KW-0496">Mitochondrion</keyword>
<sequence length="212" mass="23518">MLSRTAPRALLVSVRPSIRTTTTVSTLLPRACAIRPSSASQFTRSFQSSPAIRKGIHPESANPPAPNPQSGSVAGGTTHITEPSPLTPEEYYEYAEHYFNVLQSELEKAQEEGSDVEAEYSAGVLNISVPALGTYVLNKQPPNKQIWLSSPISGPKRYDWIVEGDYMHEKQDSRPFVNGQWIYLRDGSNLTELLNSELTLRLPKDIYSEVVE</sequence>
<evidence type="ECO:0000256" key="12">
    <source>
        <dbReference type="ARBA" id="ARBA00047990"/>
    </source>
</evidence>
<dbReference type="EC" id="1.16.3.1" evidence="3"/>
<feature type="region of interest" description="Disordered" evidence="13">
    <location>
        <begin position="43"/>
        <end position="85"/>
    </location>
</feature>
<dbReference type="PROSITE" id="PS01344">
    <property type="entry name" value="FRATAXIN_1"/>
    <property type="match status" value="1"/>
</dbReference>
<comment type="subcellular location">
    <subcellularLocation>
        <location evidence="1">Mitochondrion</location>
    </subcellularLocation>
</comment>
<evidence type="ECO:0000313" key="15">
    <source>
        <dbReference type="Proteomes" id="UP000055045"/>
    </source>
</evidence>
<name>A0A101ML36_PENFR</name>
<organism evidence="14 15">
    <name type="scientific">Penicillium freii</name>
    <dbReference type="NCBI Taxonomy" id="48697"/>
    <lineage>
        <taxon>Eukaryota</taxon>
        <taxon>Fungi</taxon>
        <taxon>Dikarya</taxon>
        <taxon>Ascomycota</taxon>
        <taxon>Pezizomycotina</taxon>
        <taxon>Eurotiomycetes</taxon>
        <taxon>Eurotiomycetidae</taxon>
        <taxon>Eurotiales</taxon>
        <taxon>Aspergillaceae</taxon>
        <taxon>Penicillium</taxon>
    </lineage>
</organism>
<keyword evidence="7" id="KW-0809">Transit peptide</keyword>
<dbReference type="GO" id="GO:0051537">
    <property type="term" value="F:2 iron, 2 sulfur cluster binding"/>
    <property type="evidence" value="ECO:0007669"/>
    <property type="project" value="TreeGrafter"/>
</dbReference>
<dbReference type="InterPro" id="IPR020895">
    <property type="entry name" value="Frataxin_CS"/>
</dbReference>
<dbReference type="PANTHER" id="PTHR16821:SF2">
    <property type="entry name" value="FRATAXIN, MITOCHONDRIAL"/>
    <property type="match status" value="1"/>
</dbReference>
<dbReference type="GO" id="GO:0034986">
    <property type="term" value="F:iron chaperone activity"/>
    <property type="evidence" value="ECO:0007669"/>
    <property type="project" value="TreeGrafter"/>
</dbReference>
<dbReference type="Proteomes" id="UP000055045">
    <property type="component" value="Unassembled WGS sequence"/>
</dbReference>
<dbReference type="GO" id="GO:0005739">
    <property type="term" value="C:mitochondrion"/>
    <property type="evidence" value="ECO:0007669"/>
    <property type="project" value="UniProtKB-SubCell"/>
</dbReference>
<evidence type="ECO:0000256" key="4">
    <source>
        <dbReference type="ARBA" id="ARBA00022434"/>
    </source>
</evidence>
<dbReference type="PROSITE" id="PS50810">
    <property type="entry name" value="FRATAXIN_2"/>
    <property type="match status" value="1"/>
</dbReference>
<accession>A0A101ML36</accession>
<dbReference type="Pfam" id="PF01491">
    <property type="entry name" value="Frataxin_Cyay"/>
    <property type="match status" value="1"/>
</dbReference>
<gene>
    <name evidence="14" type="ORF">ACN42_g4532</name>
</gene>
<dbReference type="STRING" id="48697.A0A101ML36"/>
<protein>
    <recommendedName>
        <fullName evidence="3">ferroxidase</fullName>
        <ecNumber evidence="3">1.16.3.1</ecNumber>
    </recommendedName>
</protein>
<dbReference type="SMART" id="SM01219">
    <property type="entry name" value="Frataxin_Cyay"/>
    <property type="match status" value="1"/>
</dbReference>
<evidence type="ECO:0000256" key="9">
    <source>
        <dbReference type="ARBA" id="ARBA00023004"/>
    </source>
</evidence>
<keyword evidence="9" id="KW-0408">Iron</keyword>
<evidence type="ECO:0000256" key="3">
    <source>
        <dbReference type="ARBA" id="ARBA00013107"/>
    </source>
</evidence>
<keyword evidence="15" id="KW-1185">Reference proteome</keyword>
<dbReference type="EMBL" id="LLXE01000097">
    <property type="protein sequence ID" value="KUM62565.1"/>
    <property type="molecule type" value="Genomic_DNA"/>
</dbReference>
<dbReference type="SUPFAM" id="SSF55387">
    <property type="entry name" value="Frataxin/Nqo15-like"/>
    <property type="match status" value="1"/>
</dbReference>
<evidence type="ECO:0000256" key="5">
    <source>
        <dbReference type="ARBA" id="ARBA00022448"/>
    </source>
</evidence>
<dbReference type="GO" id="GO:0006879">
    <property type="term" value="P:intracellular iron ion homeostasis"/>
    <property type="evidence" value="ECO:0007669"/>
    <property type="project" value="UniProtKB-KW"/>
</dbReference>